<keyword evidence="3" id="KW-0804">Transcription</keyword>
<dbReference type="RefSeq" id="WP_267848046.1">
    <property type="nucleotide sequence ID" value="NZ_JAPMXC010000002.1"/>
</dbReference>
<dbReference type="SUPFAM" id="SSF46689">
    <property type="entry name" value="Homeodomain-like"/>
    <property type="match status" value="1"/>
</dbReference>
<dbReference type="PROSITE" id="PS50977">
    <property type="entry name" value="HTH_TETR_2"/>
    <property type="match status" value="1"/>
</dbReference>
<evidence type="ECO:0000259" key="6">
    <source>
        <dbReference type="PROSITE" id="PS50977"/>
    </source>
</evidence>
<feature type="region of interest" description="Disordered" evidence="5">
    <location>
        <begin position="19"/>
        <end position="38"/>
    </location>
</feature>
<evidence type="ECO:0000313" key="8">
    <source>
        <dbReference type="Proteomes" id="UP001082899"/>
    </source>
</evidence>
<dbReference type="PANTHER" id="PTHR30055">
    <property type="entry name" value="HTH-TYPE TRANSCRIPTIONAL REGULATOR RUTR"/>
    <property type="match status" value="1"/>
</dbReference>
<dbReference type="Gene3D" id="1.10.357.10">
    <property type="entry name" value="Tetracycline Repressor, domain 2"/>
    <property type="match status" value="1"/>
</dbReference>
<evidence type="ECO:0000256" key="3">
    <source>
        <dbReference type="ARBA" id="ARBA00023163"/>
    </source>
</evidence>
<sequence length="284" mass="31659">MDGSSGKAPLDIPGIAIEHRGCGNEKSGHHAQATSQATPTPNYYECCMDRTSIDDTGKTTKSRLLDAAQQLYTKAGHEGLSLRDLTELAGVNLAAVNYHFGSKTALVCAMVARRFDPVNEARIGELSRLEHQFQDELRCEHVFTALLKSVCHPRFNIVDSPQQWQFAIRASCDLSQPLRQFLAQRYGHVEQRFIDAFCRVTPWLSRDEVDWRIRCVAFSLPGIGLNANTYEMLRGAIDKRLMTPTQALVELVGTARMLLNAPSLDTVELEKLHALFADSMQEPA</sequence>
<dbReference type="SUPFAM" id="SSF48498">
    <property type="entry name" value="Tetracyclin repressor-like, C-terminal domain"/>
    <property type="match status" value="1"/>
</dbReference>
<evidence type="ECO:0000256" key="4">
    <source>
        <dbReference type="PROSITE-ProRule" id="PRU00335"/>
    </source>
</evidence>
<protein>
    <submittedName>
        <fullName evidence="7">TetR/AcrR family transcriptional regulator</fullName>
    </submittedName>
</protein>
<proteinExistence type="predicted"/>
<dbReference type="InterPro" id="IPR009057">
    <property type="entry name" value="Homeodomain-like_sf"/>
</dbReference>
<keyword evidence="8" id="KW-1185">Reference proteome</keyword>
<dbReference type="InterPro" id="IPR036271">
    <property type="entry name" value="Tet_transcr_reg_TetR-rel_C_sf"/>
</dbReference>
<feature type="compositionally biased region" description="Basic and acidic residues" evidence="5">
    <location>
        <begin position="19"/>
        <end position="28"/>
    </location>
</feature>
<dbReference type="Pfam" id="PF17939">
    <property type="entry name" value="TetR_C_30"/>
    <property type="match status" value="1"/>
</dbReference>
<dbReference type="InterPro" id="IPR041586">
    <property type="entry name" value="PsrA_TetR_C"/>
</dbReference>
<keyword evidence="1" id="KW-0805">Transcription regulation</keyword>
<organism evidence="7 8">
    <name type="scientific">Robbsia betulipollinis</name>
    <dbReference type="NCBI Taxonomy" id="2981849"/>
    <lineage>
        <taxon>Bacteria</taxon>
        <taxon>Pseudomonadati</taxon>
        <taxon>Pseudomonadota</taxon>
        <taxon>Betaproteobacteria</taxon>
        <taxon>Burkholderiales</taxon>
        <taxon>Burkholderiaceae</taxon>
        <taxon>Robbsia</taxon>
    </lineage>
</organism>
<dbReference type="PANTHER" id="PTHR30055:SF234">
    <property type="entry name" value="HTH-TYPE TRANSCRIPTIONAL REGULATOR BETI"/>
    <property type="match status" value="1"/>
</dbReference>
<name>A0ABT3ZNQ8_9BURK</name>
<evidence type="ECO:0000313" key="7">
    <source>
        <dbReference type="EMBL" id="MCY0388176.1"/>
    </source>
</evidence>
<evidence type="ECO:0000256" key="5">
    <source>
        <dbReference type="SAM" id="MobiDB-lite"/>
    </source>
</evidence>
<gene>
    <name evidence="7" type="ORF">OVY01_13200</name>
</gene>
<dbReference type="InterPro" id="IPR001647">
    <property type="entry name" value="HTH_TetR"/>
</dbReference>
<dbReference type="PRINTS" id="PR00455">
    <property type="entry name" value="HTHTETR"/>
</dbReference>
<dbReference type="EMBL" id="JAPMXC010000002">
    <property type="protein sequence ID" value="MCY0388176.1"/>
    <property type="molecule type" value="Genomic_DNA"/>
</dbReference>
<accession>A0ABT3ZNQ8</accession>
<feature type="domain" description="HTH tetR-type" evidence="6">
    <location>
        <begin position="58"/>
        <end position="118"/>
    </location>
</feature>
<dbReference type="Pfam" id="PF00440">
    <property type="entry name" value="TetR_N"/>
    <property type="match status" value="1"/>
</dbReference>
<reference evidence="7" key="1">
    <citation type="submission" date="2022-11" db="EMBL/GenBank/DDBJ databases">
        <title>Robbsia betulipollinis sp. nov., isolated from pollen of birch (Betula pendula).</title>
        <authorList>
            <person name="Shi H."/>
            <person name="Ambika Manirajan B."/>
            <person name="Ratering S."/>
            <person name="Geissler-Plaum R."/>
            <person name="Schnell S."/>
        </authorList>
    </citation>
    <scope>NUCLEOTIDE SEQUENCE</scope>
    <source>
        <strain evidence="7">Bb-Pol-6</strain>
    </source>
</reference>
<evidence type="ECO:0000256" key="2">
    <source>
        <dbReference type="ARBA" id="ARBA00023125"/>
    </source>
</evidence>
<dbReference type="InterPro" id="IPR050109">
    <property type="entry name" value="HTH-type_TetR-like_transc_reg"/>
</dbReference>
<dbReference type="Proteomes" id="UP001082899">
    <property type="component" value="Unassembled WGS sequence"/>
</dbReference>
<comment type="caution">
    <text evidence="7">The sequence shown here is derived from an EMBL/GenBank/DDBJ whole genome shotgun (WGS) entry which is preliminary data.</text>
</comment>
<keyword evidence="2 4" id="KW-0238">DNA-binding</keyword>
<evidence type="ECO:0000256" key="1">
    <source>
        <dbReference type="ARBA" id="ARBA00023015"/>
    </source>
</evidence>
<feature type="DNA-binding region" description="H-T-H motif" evidence="4">
    <location>
        <begin position="81"/>
        <end position="100"/>
    </location>
</feature>